<dbReference type="CDD" id="cd06587">
    <property type="entry name" value="VOC"/>
    <property type="match status" value="1"/>
</dbReference>
<dbReference type="PANTHER" id="PTHR40280:SF1">
    <property type="entry name" value="VOC DOMAIN-CONTAINING PROTEIN"/>
    <property type="match status" value="1"/>
</dbReference>
<evidence type="ECO:0000313" key="1">
    <source>
        <dbReference type="EMBL" id="CAD8840452.1"/>
    </source>
</evidence>
<dbReference type="PANTHER" id="PTHR40280">
    <property type="entry name" value="BLR6907 PROTEIN"/>
    <property type="match status" value="1"/>
</dbReference>
<dbReference type="SUPFAM" id="SSF54593">
    <property type="entry name" value="Glyoxalase/Bleomycin resistance protein/Dihydroxybiphenyl dioxygenase"/>
    <property type="match status" value="1"/>
</dbReference>
<protein>
    <recommendedName>
        <fullName evidence="2">VOC domain-containing protein</fullName>
    </recommendedName>
</protein>
<dbReference type="AlphaFoldDB" id="A0A7S1A376"/>
<reference evidence="1" key="1">
    <citation type="submission" date="2021-01" db="EMBL/GenBank/DDBJ databases">
        <authorList>
            <person name="Corre E."/>
            <person name="Pelletier E."/>
            <person name="Niang G."/>
            <person name="Scheremetjew M."/>
            <person name="Finn R."/>
            <person name="Kale V."/>
            <person name="Holt S."/>
            <person name="Cochrane G."/>
            <person name="Meng A."/>
            <person name="Brown T."/>
            <person name="Cohen L."/>
        </authorList>
    </citation>
    <scope>NUCLEOTIDE SEQUENCE</scope>
</reference>
<organism evidence="1">
    <name type="scientific">Noctiluca scintillans</name>
    <name type="common">Sea sparkle</name>
    <name type="synonym">Red tide dinoflagellate</name>
    <dbReference type="NCBI Taxonomy" id="2966"/>
    <lineage>
        <taxon>Eukaryota</taxon>
        <taxon>Sar</taxon>
        <taxon>Alveolata</taxon>
        <taxon>Dinophyceae</taxon>
        <taxon>Noctilucales</taxon>
        <taxon>Noctilucaceae</taxon>
        <taxon>Noctiluca</taxon>
    </lineage>
</organism>
<proteinExistence type="predicted"/>
<sequence length="288" mass="31754">MSGDPAGFLLLEHVNVNVADYGAARRFYEALGCEQAVVPIHMNCGPHTQFHLPQETPAQIWRGTVTIAYTPEGLAGTRMRLDEFCASVCEAVEIRAVCGALAVTGPWGTFTCREASEMEAAMAKLPTRRPNTDATTRLGVVGIVAVSLPLASGTAADVARFYEETFGFSAKVSEATGVRQVVVSGGPVENSQEIRFYELEEGAAVPSYVGDHFCIYVGDFESCFERCQERGVLYVNPRFTWLDDSKTLEQAQHWQAFRILEVKSASGDSTLFMEEHEIRSRRHRLKCT</sequence>
<name>A0A7S1A376_NOCSC</name>
<evidence type="ECO:0008006" key="2">
    <source>
        <dbReference type="Google" id="ProtNLM"/>
    </source>
</evidence>
<accession>A0A7S1A376</accession>
<gene>
    <name evidence="1" type="ORF">NSCI0253_LOCUS14800</name>
</gene>
<dbReference type="InterPro" id="IPR029068">
    <property type="entry name" value="Glyas_Bleomycin-R_OHBP_Dase"/>
</dbReference>
<dbReference type="EMBL" id="HBFQ01021199">
    <property type="protein sequence ID" value="CAD8840452.1"/>
    <property type="molecule type" value="Transcribed_RNA"/>
</dbReference>
<dbReference type="Gene3D" id="3.10.180.10">
    <property type="entry name" value="2,3-Dihydroxybiphenyl 1,2-Dioxygenase, domain 1"/>
    <property type="match status" value="1"/>
</dbReference>